<dbReference type="EMBL" id="RAWI01000019">
    <property type="protein sequence ID" value="RKI15434.1"/>
    <property type="molecule type" value="Genomic_DNA"/>
</dbReference>
<evidence type="ECO:0000256" key="1">
    <source>
        <dbReference type="SAM" id="MobiDB-lite"/>
    </source>
</evidence>
<feature type="region of interest" description="Disordered" evidence="1">
    <location>
        <begin position="1"/>
        <end position="55"/>
    </location>
</feature>
<dbReference type="Proteomes" id="UP000278907">
    <property type="component" value="Unassembled WGS sequence"/>
</dbReference>
<keyword evidence="3" id="KW-1185">Reference proteome</keyword>
<organism evidence="2 3">
    <name type="scientific">Corallococcus praedator</name>
    <dbReference type="NCBI Taxonomy" id="2316724"/>
    <lineage>
        <taxon>Bacteria</taxon>
        <taxon>Pseudomonadati</taxon>
        <taxon>Myxococcota</taxon>
        <taxon>Myxococcia</taxon>
        <taxon>Myxococcales</taxon>
        <taxon>Cystobacterineae</taxon>
        <taxon>Myxococcaceae</taxon>
        <taxon>Corallococcus</taxon>
    </lineage>
</organism>
<accession>A0ABX9QPS0</accession>
<feature type="region of interest" description="Disordered" evidence="1">
    <location>
        <begin position="83"/>
        <end position="110"/>
    </location>
</feature>
<feature type="compositionally biased region" description="Pro residues" evidence="1">
    <location>
        <begin position="21"/>
        <end position="31"/>
    </location>
</feature>
<sequence>MGPFSHSGWDSTKPGQLQGGPSPPRTAPSPPAASAGTPTRAPPPAPPLPHLSRAHATVRLPWGSREPWETGELRPLAFKQIAPVGPHVPPVCPSSGVKNGTRRDKTGRSGGTIRCEIKALAGDSATCLGFLLPP</sequence>
<feature type="compositionally biased region" description="Pro residues" evidence="1">
    <location>
        <begin position="40"/>
        <end position="49"/>
    </location>
</feature>
<protein>
    <submittedName>
        <fullName evidence="2">Uncharacterized protein</fullName>
    </submittedName>
</protein>
<comment type="caution">
    <text evidence="2">The sequence shown here is derived from an EMBL/GenBank/DDBJ whole genome shotgun (WGS) entry which is preliminary data.</text>
</comment>
<reference evidence="2 3" key="1">
    <citation type="submission" date="2018-09" db="EMBL/GenBank/DDBJ databases">
        <authorList>
            <person name="Livingstone P.G."/>
            <person name="Whitworth D.E."/>
        </authorList>
    </citation>
    <scope>NUCLEOTIDE SEQUENCE [LARGE SCALE GENOMIC DNA]</scope>
    <source>
        <strain evidence="2 3">CA031B</strain>
    </source>
</reference>
<name>A0ABX9QPS0_9BACT</name>
<gene>
    <name evidence="2" type="ORF">D7Y13_04435</name>
</gene>
<evidence type="ECO:0000313" key="3">
    <source>
        <dbReference type="Proteomes" id="UP000278907"/>
    </source>
</evidence>
<evidence type="ECO:0000313" key="2">
    <source>
        <dbReference type="EMBL" id="RKI15434.1"/>
    </source>
</evidence>
<proteinExistence type="predicted"/>